<dbReference type="OrthoDB" id="5296638at2"/>
<dbReference type="GO" id="GO:0015628">
    <property type="term" value="P:protein secretion by the type II secretion system"/>
    <property type="evidence" value="ECO:0007669"/>
    <property type="project" value="InterPro"/>
</dbReference>
<accession>A0A1H4FL01</accession>
<keyword evidence="2" id="KW-0812">Transmembrane</keyword>
<feature type="transmembrane region" description="Helical" evidence="2">
    <location>
        <begin position="12"/>
        <end position="34"/>
    </location>
</feature>
<dbReference type="Gene3D" id="3.30.700.10">
    <property type="entry name" value="Glycoprotein, Type 4 Pilin"/>
    <property type="match status" value="1"/>
</dbReference>
<dbReference type="AlphaFoldDB" id="A0A1H4FL01"/>
<keyword evidence="4" id="KW-1185">Reference proteome</keyword>
<dbReference type="InterPro" id="IPR031982">
    <property type="entry name" value="PilE-like"/>
</dbReference>
<keyword evidence="2" id="KW-1133">Transmembrane helix</keyword>
<keyword evidence="1" id="KW-0488">Methylation</keyword>
<dbReference type="EMBL" id="FNRM01000011">
    <property type="protein sequence ID" value="SEA97984.1"/>
    <property type="molecule type" value="Genomic_DNA"/>
</dbReference>
<reference evidence="3 4" key="1">
    <citation type="submission" date="2016-10" db="EMBL/GenBank/DDBJ databases">
        <authorList>
            <person name="de Groot N.N."/>
        </authorList>
    </citation>
    <scope>NUCLEOTIDE SEQUENCE [LARGE SCALE GENOMIC DNA]</scope>
    <source>
        <strain evidence="3 4">CGMCC 1.3430</strain>
    </source>
</reference>
<dbReference type="InterPro" id="IPR000983">
    <property type="entry name" value="Bac_GSPG_pilin"/>
</dbReference>
<dbReference type="SUPFAM" id="SSF54523">
    <property type="entry name" value="Pili subunits"/>
    <property type="match status" value="1"/>
</dbReference>
<dbReference type="GO" id="GO:0043683">
    <property type="term" value="P:type IV pilus assembly"/>
    <property type="evidence" value="ECO:0007669"/>
    <property type="project" value="InterPro"/>
</dbReference>
<name>A0A1H4FL01_ALKAM</name>
<dbReference type="RefSeq" id="WP_091344936.1">
    <property type="nucleotide sequence ID" value="NZ_FNRM01000011.1"/>
</dbReference>
<proteinExistence type="predicted"/>
<dbReference type="GO" id="GO:0015627">
    <property type="term" value="C:type II protein secretion system complex"/>
    <property type="evidence" value="ECO:0007669"/>
    <property type="project" value="InterPro"/>
</dbReference>
<evidence type="ECO:0000256" key="2">
    <source>
        <dbReference type="SAM" id="Phobius"/>
    </source>
</evidence>
<evidence type="ECO:0000313" key="3">
    <source>
        <dbReference type="EMBL" id="SEA97984.1"/>
    </source>
</evidence>
<keyword evidence="2" id="KW-0472">Membrane</keyword>
<protein>
    <submittedName>
        <fullName evidence="3">Type IV pilus assembly protein PilE</fullName>
    </submittedName>
</protein>
<evidence type="ECO:0000313" key="4">
    <source>
        <dbReference type="Proteomes" id="UP000198773"/>
    </source>
</evidence>
<organism evidence="3 4">
    <name type="scientific">Alkalimonas amylolytica</name>
    <dbReference type="NCBI Taxonomy" id="152573"/>
    <lineage>
        <taxon>Bacteria</taxon>
        <taxon>Pseudomonadati</taxon>
        <taxon>Pseudomonadota</taxon>
        <taxon>Gammaproteobacteria</taxon>
        <taxon>Alkalimonas</taxon>
    </lineage>
</organism>
<dbReference type="InterPro" id="IPR045584">
    <property type="entry name" value="Pilin-like"/>
</dbReference>
<dbReference type="STRING" id="152573.SAMN04488051_11149"/>
<sequence>MKQHVVKAYGITLIELCLVVVIMAILATMAYPSYVQFVLKSHRVEAVEALLALAAKQELYFSEFRRYSGSLAELGISEPLTLSGRYQLSVQLFDDGMSFLLRAQALGVQSQDTDCAAFSVNQLGQRNSAVPYAESCWR</sequence>
<dbReference type="PRINTS" id="PR00813">
    <property type="entry name" value="BCTERIALGSPG"/>
</dbReference>
<dbReference type="Pfam" id="PF16732">
    <property type="entry name" value="ComP_DUS"/>
    <property type="match status" value="1"/>
</dbReference>
<evidence type="ECO:0000256" key="1">
    <source>
        <dbReference type="ARBA" id="ARBA00022481"/>
    </source>
</evidence>
<dbReference type="Proteomes" id="UP000198773">
    <property type="component" value="Unassembled WGS sequence"/>
</dbReference>
<gene>
    <name evidence="3" type="ORF">SAMN04488051_11149</name>
</gene>